<keyword evidence="2 5" id="KW-0812">Transmembrane</keyword>
<comment type="caution">
    <text evidence="7">The sequence shown here is derived from an EMBL/GenBank/DDBJ whole genome shotgun (WGS) entry which is preliminary data.</text>
</comment>
<dbReference type="GO" id="GO:0009506">
    <property type="term" value="C:plasmodesma"/>
    <property type="evidence" value="ECO:0007669"/>
    <property type="project" value="TreeGrafter"/>
</dbReference>
<protein>
    <recommendedName>
        <fullName evidence="6">Late embryogenesis abundant protein LEA-2 subgroup domain-containing protein</fullName>
    </recommendedName>
</protein>
<gene>
    <name evidence="7" type="ORF">ZIOFF_029158</name>
</gene>
<evidence type="ECO:0000256" key="4">
    <source>
        <dbReference type="ARBA" id="ARBA00023136"/>
    </source>
</evidence>
<dbReference type="PANTHER" id="PTHR31415:SF177">
    <property type="entry name" value="OS11G0587400 PROTEIN"/>
    <property type="match status" value="1"/>
</dbReference>
<keyword evidence="8" id="KW-1185">Reference proteome</keyword>
<feature type="transmembrane region" description="Helical" evidence="5">
    <location>
        <begin position="296"/>
        <end position="315"/>
    </location>
</feature>
<keyword evidence="4 5" id="KW-0472">Membrane</keyword>
<dbReference type="Pfam" id="PF03168">
    <property type="entry name" value="LEA_2"/>
    <property type="match status" value="1"/>
</dbReference>
<evidence type="ECO:0000256" key="5">
    <source>
        <dbReference type="SAM" id="Phobius"/>
    </source>
</evidence>
<evidence type="ECO:0000313" key="7">
    <source>
        <dbReference type="EMBL" id="KAG6511105.1"/>
    </source>
</evidence>
<dbReference type="GO" id="GO:0005886">
    <property type="term" value="C:plasma membrane"/>
    <property type="evidence" value="ECO:0007669"/>
    <property type="project" value="TreeGrafter"/>
</dbReference>
<evidence type="ECO:0000256" key="3">
    <source>
        <dbReference type="ARBA" id="ARBA00022989"/>
    </source>
</evidence>
<organism evidence="7 8">
    <name type="scientific">Zingiber officinale</name>
    <name type="common">Ginger</name>
    <name type="synonym">Amomum zingiber</name>
    <dbReference type="NCBI Taxonomy" id="94328"/>
    <lineage>
        <taxon>Eukaryota</taxon>
        <taxon>Viridiplantae</taxon>
        <taxon>Streptophyta</taxon>
        <taxon>Embryophyta</taxon>
        <taxon>Tracheophyta</taxon>
        <taxon>Spermatophyta</taxon>
        <taxon>Magnoliopsida</taxon>
        <taxon>Liliopsida</taxon>
        <taxon>Zingiberales</taxon>
        <taxon>Zingiberaceae</taxon>
        <taxon>Zingiber</taxon>
    </lineage>
</organism>
<proteinExistence type="predicted"/>
<evidence type="ECO:0000313" key="8">
    <source>
        <dbReference type="Proteomes" id="UP000734854"/>
    </source>
</evidence>
<accession>A0A8J5L402</accession>
<dbReference type="GO" id="GO:0098542">
    <property type="term" value="P:defense response to other organism"/>
    <property type="evidence" value="ECO:0007669"/>
    <property type="project" value="InterPro"/>
</dbReference>
<dbReference type="InterPro" id="IPR044839">
    <property type="entry name" value="NDR1-like"/>
</dbReference>
<dbReference type="Proteomes" id="UP000734854">
    <property type="component" value="Unassembled WGS sequence"/>
</dbReference>
<evidence type="ECO:0000259" key="6">
    <source>
        <dbReference type="Pfam" id="PF03168"/>
    </source>
</evidence>
<evidence type="ECO:0000256" key="2">
    <source>
        <dbReference type="ARBA" id="ARBA00022692"/>
    </source>
</evidence>
<dbReference type="AlphaFoldDB" id="A0A8J5L402"/>
<feature type="domain" description="Late embryogenesis abundant protein LEA-2 subgroup" evidence="6">
    <location>
        <begin position="350"/>
        <end position="449"/>
    </location>
</feature>
<dbReference type="PANTHER" id="PTHR31415">
    <property type="entry name" value="OS05G0367900 PROTEIN"/>
    <property type="match status" value="1"/>
</dbReference>
<comment type="subcellular location">
    <subcellularLocation>
        <location evidence="1">Membrane</location>
        <topology evidence="1">Single-pass membrane protein</topology>
    </subcellularLocation>
</comment>
<dbReference type="InterPro" id="IPR004864">
    <property type="entry name" value="LEA_2"/>
</dbReference>
<evidence type="ECO:0000256" key="1">
    <source>
        <dbReference type="ARBA" id="ARBA00004167"/>
    </source>
</evidence>
<sequence length="472" mass="51734">MEESIDSSLSSSRCCSEESGWTTYLEDFMAAEEKSQVASCSSTIWDAASASTRAVDVAVSTECRKLRLTWEKDDDSLQDTASSSFNSSKAAEIDHTTTKVMNDQELKEVEDGFNFIDGTDGPKNACLVPSPATAPNVLVTPTTLEAALFGCGGGCTEVSSDTGGGEAGRGADAKLELFLCLFAMRKSLALLNSWCRIEERGGFNRVETGDDEQNYSSFRRSYIARLTATCCLDSLQLFFLLKLRSKWSSVDLYKTKNTERMREACKAVMPSDRARFSSRRTLESLTSRFAKCLCSVLLSLLLVAGVILFVLWLSLRPHRPRFHLADFAAPGIGDPASLADSAFSFNVTDRNPNQKIGVYYDAMDGSVYYRGRLVASGPVMFPFYQPSKNTTAIAGQVAGVRMPKGSAVAAQLAADAAAGRVELRLELSSIVRFKVRVWDTRQHHLHVECRVVVGSDGRILPESRGIRCSIYF</sequence>
<dbReference type="EMBL" id="JACMSC010000008">
    <property type="protein sequence ID" value="KAG6511105.1"/>
    <property type="molecule type" value="Genomic_DNA"/>
</dbReference>
<reference evidence="7 8" key="1">
    <citation type="submission" date="2020-08" db="EMBL/GenBank/DDBJ databases">
        <title>Plant Genome Project.</title>
        <authorList>
            <person name="Zhang R.-G."/>
        </authorList>
    </citation>
    <scope>NUCLEOTIDE SEQUENCE [LARGE SCALE GENOMIC DNA]</scope>
    <source>
        <tissue evidence="7">Rhizome</tissue>
    </source>
</reference>
<keyword evidence="3 5" id="KW-1133">Transmembrane helix</keyword>
<name>A0A8J5L402_ZINOF</name>